<evidence type="ECO:0000313" key="1">
    <source>
        <dbReference type="EMBL" id="PCJ02897.1"/>
    </source>
</evidence>
<organism evidence="1">
    <name type="scientific">OCS116 cluster bacterium</name>
    <dbReference type="NCBI Taxonomy" id="2030921"/>
    <lineage>
        <taxon>Bacteria</taxon>
        <taxon>Pseudomonadati</taxon>
        <taxon>Pseudomonadota</taxon>
        <taxon>Alphaproteobacteria</taxon>
        <taxon>OCS116 cluster</taxon>
    </lineage>
</organism>
<dbReference type="EMBL" id="NVUS01000003">
    <property type="protein sequence ID" value="PCJ02897.1"/>
    <property type="molecule type" value="Genomic_DNA"/>
</dbReference>
<dbReference type="AlphaFoldDB" id="A0A2A4Z7A0"/>
<sequence length="64" mass="7068">MLASCASTRINNNEPVELPEVLAEPCPAHEFEAGKLMPQVANLYSKYVLCGKKVEALQRIIKPN</sequence>
<reference key="1">
    <citation type="submission" date="2017-08" db="EMBL/GenBank/DDBJ databases">
        <title>A dynamic microbial community with high functional redundancy inhabits the cold, oxic subseafloor aquifer.</title>
        <authorList>
            <person name="Tully B.J."/>
            <person name="Wheat C.G."/>
            <person name="Glazer B.T."/>
            <person name="Huber J.A."/>
        </authorList>
    </citation>
    <scope>NUCLEOTIDE SEQUENCE [LARGE SCALE GENOMIC DNA]</scope>
</reference>
<name>A0A2A4Z7A0_9PROT</name>
<proteinExistence type="predicted"/>
<comment type="caution">
    <text evidence="1">The sequence shown here is derived from an EMBL/GenBank/DDBJ whole genome shotgun (WGS) entry which is preliminary data.</text>
</comment>
<accession>A0A2A4Z7A0</accession>
<protein>
    <submittedName>
        <fullName evidence="1">Uncharacterized protein</fullName>
    </submittedName>
</protein>
<reference evidence="1" key="2">
    <citation type="journal article" date="2018" name="ISME J.">
        <title>A dynamic microbial community with high functional redundancy inhabits the cold, oxic subseafloor aquifer.</title>
        <authorList>
            <person name="Tully B.J."/>
            <person name="Wheat C.G."/>
            <person name="Glazer B.T."/>
            <person name="Huber J.A."/>
        </authorList>
    </citation>
    <scope>NUCLEOTIDE SEQUENCE</scope>
    <source>
        <strain evidence="1">NORP83</strain>
    </source>
</reference>
<gene>
    <name evidence="1" type="ORF">COB13_02845</name>
</gene>